<name>X1K8K6_9ZZZZ</name>
<dbReference type="InterPro" id="IPR009051">
    <property type="entry name" value="Helical_ferredxn"/>
</dbReference>
<accession>X1K8K6</accession>
<dbReference type="GO" id="GO:0051536">
    <property type="term" value="F:iron-sulfur cluster binding"/>
    <property type="evidence" value="ECO:0007669"/>
    <property type="project" value="InterPro"/>
</dbReference>
<dbReference type="PROSITE" id="PS51379">
    <property type="entry name" value="4FE4S_FER_2"/>
    <property type="match status" value="2"/>
</dbReference>
<dbReference type="PANTHER" id="PTHR40447:SF1">
    <property type="entry name" value="ANAEROBIC SULFITE REDUCTASE SUBUNIT A"/>
    <property type="match status" value="1"/>
</dbReference>
<gene>
    <name evidence="2" type="ORF">S06H3_18933</name>
</gene>
<reference evidence="2" key="1">
    <citation type="journal article" date="2014" name="Front. Microbiol.">
        <title>High frequency of phylogenetically diverse reductive dehalogenase-homologous genes in deep subseafloor sedimentary metagenomes.</title>
        <authorList>
            <person name="Kawai M."/>
            <person name="Futagami T."/>
            <person name="Toyoda A."/>
            <person name="Takaki Y."/>
            <person name="Nishi S."/>
            <person name="Hori S."/>
            <person name="Arai W."/>
            <person name="Tsubouchi T."/>
            <person name="Morono Y."/>
            <person name="Uchiyama I."/>
            <person name="Ito T."/>
            <person name="Fujiyama A."/>
            <person name="Inagaki F."/>
            <person name="Takami H."/>
        </authorList>
    </citation>
    <scope>NUCLEOTIDE SEQUENCE</scope>
    <source>
        <strain evidence="2">Expedition CK06-06</strain>
    </source>
</reference>
<dbReference type="SUPFAM" id="SSF46548">
    <property type="entry name" value="alpha-helical ferredoxin"/>
    <property type="match status" value="1"/>
</dbReference>
<organism evidence="2">
    <name type="scientific">marine sediment metagenome</name>
    <dbReference type="NCBI Taxonomy" id="412755"/>
    <lineage>
        <taxon>unclassified sequences</taxon>
        <taxon>metagenomes</taxon>
        <taxon>ecological metagenomes</taxon>
    </lineage>
</organism>
<feature type="domain" description="4Fe-4S ferredoxin-type" evidence="1">
    <location>
        <begin position="124"/>
        <end position="154"/>
    </location>
</feature>
<feature type="domain" description="4Fe-4S ferredoxin-type" evidence="1">
    <location>
        <begin position="199"/>
        <end position="230"/>
    </location>
</feature>
<comment type="caution">
    <text evidence="2">The sequence shown here is derived from an EMBL/GenBank/DDBJ whole genome shotgun (WGS) entry which is preliminary data.</text>
</comment>
<proteinExistence type="predicted"/>
<evidence type="ECO:0000313" key="2">
    <source>
        <dbReference type="EMBL" id="GAI02923.1"/>
    </source>
</evidence>
<dbReference type="InterPro" id="IPR017900">
    <property type="entry name" value="4Fe4S_Fe_S_CS"/>
</dbReference>
<dbReference type="EMBL" id="BARV01009637">
    <property type="protein sequence ID" value="GAI02923.1"/>
    <property type="molecule type" value="Genomic_DNA"/>
</dbReference>
<dbReference type="Pfam" id="PF17179">
    <property type="entry name" value="Fer4_22"/>
    <property type="match status" value="1"/>
</dbReference>
<evidence type="ECO:0000259" key="1">
    <source>
        <dbReference type="PROSITE" id="PS51379"/>
    </source>
</evidence>
<protein>
    <recommendedName>
        <fullName evidence="1">4Fe-4S ferredoxin-type domain-containing protein</fullName>
    </recommendedName>
</protein>
<sequence>DQVFDTDIFRDTSYVARRQATTIVTLACSRLAAACFCTRLGSNPADTAGSDVIIVELPDNRLAIQPLTSKGQDLLKATDLPAQATPLDLEAFAQAIQTAQNADSTEPINPDQLAQKLTTIYESDFWDHDHQRCLACGTCTYLCPTCHCFDIADEAKDTTGQRVRNWDSCMFGLFTLHASGHNPRPAQKHRLRQRIMHKFCYTVDRYARAFCVGCGRCVSRCPVNIDLREILKQLEDYQSG</sequence>
<dbReference type="AlphaFoldDB" id="X1K8K6"/>
<dbReference type="InterPro" id="IPR017896">
    <property type="entry name" value="4Fe4S_Fe-S-bd"/>
</dbReference>
<dbReference type="PROSITE" id="PS00198">
    <property type="entry name" value="4FE4S_FER_1"/>
    <property type="match status" value="2"/>
</dbReference>
<dbReference type="PANTHER" id="PTHR40447">
    <property type="entry name" value="ANAEROBIC SULFITE REDUCTASE SUBUNIT A"/>
    <property type="match status" value="1"/>
</dbReference>
<feature type="non-terminal residue" evidence="2">
    <location>
        <position position="1"/>
    </location>
</feature>
<dbReference type="Gene3D" id="1.10.1060.10">
    <property type="entry name" value="Alpha-helical ferredoxin"/>
    <property type="match status" value="1"/>
</dbReference>